<evidence type="ECO:0000256" key="4">
    <source>
        <dbReference type="HAMAP-Rule" id="MF_00171"/>
    </source>
</evidence>
<dbReference type="InterPro" id="IPR020095">
    <property type="entry name" value="PsdUridine_synth_TruA_C"/>
</dbReference>
<reference evidence="9" key="2">
    <citation type="journal article" date="2021" name="PeerJ">
        <title>Extensive microbial diversity within the chicken gut microbiome revealed by metagenomics and culture.</title>
        <authorList>
            <person name="Gilroy R."/>
            <person name="Ravi A."/>
            <person name="Getino M."/>
            <person name="Pursley I."/>
            <person name="Horton D.L."/>
            <person name="Alikhan N.F."/>
            <person name="Baker D."/>
            <person name="Gharbi K."/>
            <person name="Hall N."/>
            <person name="Watson M."/>
            <person name="Adriaenssens E.M."/>
            <person name="Foster-Nyarko E."/>
            <person name="Jarju S."/>
            <person name="Secka A."/>
            <person name="Antonio M."/>
            <person name="Oren A."/>
            <person name="Chaudhuri R.R."/>
            <person name="La Ragione R."/>
            <person name="Hildebrand F."/>
            <person name="Pallen M.J."/>
        </authorList>
    </citation>
    <scope>NUCLEOTIDE SEQUENCE</scope>
    <source>
        <strain evidence="9">CHK199-13235</strain>
    </source>
</reference>
<dbReference type="PANTHER" id="PTHR11142">
    <property type="entry name" value="PSEUDOURIDYLATE SYNTHASE"/>
    <property type="match status" value="1"/>
</dbReference>
<evidence type="ECO:0000256" key="1">
    <source>
        <dbReference type="ARBA" id="ARBA00009375"/>
    </source>
</evidence>
<evidence type="ECO:0000256" key="6">
    <source>
        <dbReference type="PIRSR" id="PIRSR001430-2"/>
    </source>
</evidence>
<dbReference type="PANTHER" id="PTHR11142:SF0">
    <property type="entry name" value="TRNA PSEUDOURIDINE SYNTHASE-LIKE 1"/>
    <property type="match status" value="1"/>
</dbReference>
<evidence type="ECO:0000256" key="5">
    <source>
        <dbReference type="PIRSR" id="PIRSR001430-1"/>
    </source>
</evidence>
<dbReference type="NCBIfam" id="TIGR00071">
    <property type="entry name" value="hisT_truA"/>
    <property type="match status" value="1"/>
</dbReference>
<evidence type="ECO:0000259" key="8">
    <source>
        <dbReference type="Pfam" id="PF01416"/>
    </source>
</evidence>
<dbReference type="SUPFAM" id="SSF55120">
    <property type="entry name" value="Pseudouridine synthase"/>
    <property type="match status" value="1"/>
</dbReference>
<evidence type="ECO:0000313" key="10">
    <source>
        <dbReference type="Proteomes" id="UP000824002"/>
    </source>
</evidence>
<dbReference type="AlphaFoldDB" id="A0A9D1JZV6"/>
<feature type="active site" description="Nucleophile" evidence="4 5">
    <location>
        <position position="52"/>
    </location>
</feature>
<dbReference type="GO" id="GO:0003723">
    <property type="term" value="F:RNA binding"/>
    <property type="evidence" value="ECO:0007669"/>
    <property type="project" value="InterPro"/>
</dbReference>
<dbReference type="PIRSF" id="PIRSF001430">
    <property type="entry name" value="tRNA_psdUrid_synth"/>
    <property type="match status" value="1"/>
</dbReference>
<dbReference type="Pfam" id="PF01416">
    <property type="entry name" value="PseudoU_synth_1"/>
    <property type="match status" value="2"/>
</dbReference>
<dbReference type="InterPro" id="IPR020103">
    <property type="entry name" value="PsdUridine_synth_cat_dom_sf"/>
</dbReference>
<dbReference type="Gene3D" id="3.30.70.580">
    <property type="entry name" value="Pseudouridine synthase I, catalytic domain, N-terminal subdomain"/>
    <property type="match status" value="1"/>
</dbReference>
<comment type="function">
    <text evidence="4">Formation of pseudouridine at positions 38, 39 and 40 in the anticodon stem and loop of transfer RNAs.</text>
</comment>
<proteinExistence type="inferred from homology"/>
<dbReference type="FunFam" id="3.30.70.580:FF:000001">
    <property type="entry name" value="tRNA pseudouridine synthase A"/>
    <property type="match status" value="1"/>
</dbReference>
<dbReference type="Gene3D" id="3.30.70.660">
    <property type="entry name" value="Pseudouridine synthase I, catalytic domain, C-terminal subdomain"/>
    <property type="match status" value="1"/>
</dbReference>
<dbReference type="InterPro" id="IPR020094">
    <property type="entry name" value="TruA/RsuA/RluB/E/F_N"/>
</dbReference>
<comment type="caution">
    <text evidence="9">The sequence shown here is derived from an EMBL/GenBank/DDBJ whole genome shotgun (WGS) entry which is preliminary data.</text>
</comment>
<comment type="similarity">
    <text evidence="1 4 7">Belongs to the tRNA pseudouridine synthase TruA family.</text>
</comment>
<dbReference type="EC" id="5.4.99.12" evidence="4"/>
<keyword evidence="3 4" id="KW-0413">Isomerase</keyword>
<reference evidence="9" key="1">
    <citation type="submission" date="2020-10" db="EMBL/GenBank/DDBJ databases">
        <authorList>
            <person name="Gilroy R."/>
        </authorList>
    </citation>
    <scope>NUCLEOTIDE SEQUENCE</scope>
    <source>
        <strain evidence="9">CHK199-13235</strain>
    </source>
</reference>
<feature type="domain" description="Pseudouridine synthase I TruA alpha/beta" evidence="8">
    <location>
        <begin position="144"/>
        <end position="244"/>
    </location>
</feature>
<dbReference type="InterPro" id="IPR020097">
    <property type="entry name" value="PsdUridine_synth_TruA_a/b_dom"/>
</dbReference>
<evidence type="ECO:0000256" key="3">
    <source>
        <dbReference type="ARBA" id="ARBA00023235"/>
    </source>
</evidence>
<organism evidence="9 10">
    <name type="scientific">Candidatus Merdivicinus excrementipullorum</name>
    <dbReference type="NCBI Taxonomy" id="2840867"/>
    <lineage>
        <taxon>Bacteria</taxon>
        <taxon>Bacillati</taxon>
        <taxon>Bacillota</taxon>
        <taxon>Clostridia</taxon>
        <taxon>Eubacteriales</taxon>
        <taxon>Oscillospiraceae</taxon>
        <taxon>Oscillospiraceae incertae sedis</taxon>
        <taxon>Candidatus Merdivicinus</taxon>
    </lineage>
</organism>
<feature type="domain" description="Pseudouridine synthase I TruA alpha/beta" evidence="8">
    <location>
        <begin position="9"/>
        <end position="104"/>
    </location>
</feature>
<comment type="catalytic activity">
    <reaction evidence="4 7">
        <text>uridine(38/39/40) in tRNA = pseudouridine(38/39/40) in tRNA</text>
        <dbReference type="Rhea" id="RHEA:22376"/>
        <dbReference type="Rhea" id="RHEA-COMP:10085"/>
        <dbReference type="Rhea" id="RHEA-COMP:10087"/>
        <dbReference type="ChEBI" id="CHEBI:65314"/>
        <dbReference type="ChEBI" id="CHEBI:65315"/>
        <dbReference type="EC" id="5.4.99.12"/>
    </reaction>
</comment>
<evidence type="ECO:0000256" key="7">
    <source>
        <dbReference type="RuleBase" id="RU003792"/>
    </source>
</evidence>
<feature type="binding site" evidence="4 6">
    <location>
        <position position="110"/>
    </location>
    <ligand>
        <name>substrate</name>
    </ligand>
</feature>
<dbReference type="HAMAP" id="MF_00171">
    <property type="entry name" value="TruA"/>
    <property type="match status" value="1"/>
</dbReference>
<comment type="caution">
    <text evidence="4">Lacks conserved residue(s) required for the propagation of feature annotation.</text>
</comment>
<comment type="subunit">
    <text evidence="4">Homodimer.</text>
</comment>
<name>A0A9D1JZV6_9FIRM</name>
<dbReference type="GO" id="GO:0160147">
    <property type="term" value="F:tRNA pseudouridine(38-40) synthase activity"/>
    <property type="evidence" value="ECO:0007669"/>
    <property type="project" value="UniProtKB-EC"/>
</dbReference>
<accession>A0A9D1JZV6</accession>
<keyword evidence="2 4" id="KW-0819">tRNA processing</keyword>
<dbReference type="CDD" id="cd02570">
    <property type="entry name" value="PseudoU_synth_EcTruA"/>
    <property type="match status" value="1"/>
</dbReference>
<gene>
    <name evidence="4 9" type="primary">truA</name>
    <name evidence="9" type="ORF">IAB51_01095</name>
</gene>
<sequence>MRKLLFEIAYRGTAYHGYQVQQNALTVAEVLQNAIETVFKKREGIVGCSRTDTGVHANQYFFHMLTESGIPEEAAVIALNNCLPNDIAILSCREVPMDFHARYSVQYKEYLYKIWDAPVRNPFLEGMALHNRRRLDEKLMDRCAREFLGEHDFIGFCSSGGKTHDTVRRMAEASVTRQGDLVEFRVMGNGFLYNMVRIMVGTLLLADLGRLKEGDITRILASKDRNQAGVTAPAAGLYLNRVIYGPDALTGGCFEKEQG</sequence>
<protein>
    <recommendedName>
        <fullName evidence="4">tRNA pseudouridine synthase A</fullName>
        <ecNumber evidence="4">5.4.99.12</ecNumber>
    </recommendedName>
    <alternativeName>
        <fullName evidence="4">tRNA pseudouridine(38-40) synthase</fullName>
    </alternativeName>
    <alternativeName>
        <fullName evidence="4">tRNA pseudouridylate synthase I</fullName>
    </alternativeName>
    <alternativeName>
        <fullName evidence="4">tRNA-uridine isomerase I</fullName>
    </alternativeName>
</protein>
<evidence type="ECO:0000313" key="9">
    <source>
        <dbReference type="EMBL" id="HIS75383.1"/>
    </source>
</evidence>
<dbReference type="InterPro" id="IPR001406">
    <property type="entry name" value="PsdUridine_synth_TruA"/>
</dbReference>
<dbReference type="EMBL" id="DVJP01000013">
    <property type="protein sequence ID" value="HIS75383.1"/>
    <property type="molecule type" value="Genomic_DNA"/>
</dbReference>
<dbReference type="Proteomes" id="UP000824002">
    <property type="component" value="Unassembled WGS sequence"/>
</dbReference>
<dbReference type="GO" id="GO:0031119">
    <property type="term" value="P:tRNA pseudouridine synthesis"/>
    <property type="evidence" value="ECO:0007669"/>
    <property type="project" value="UniProtKB-UniRule"/>
</dbReference>
<evidence type="ECO:0000256" key="2">
    <source>
        <dbReference type="ARBA" id="ARBA00022694"/>
    </source>
</evidence>